<evidence type="ECO:0000313" key="3">
    <source>
        <dbReference type="Proteomes" id="UP000499080"/>
    </source>
</evidence>
<proteinExistence type="predicted"/>
<dbReference type="AlphaFoldDB" id="A0A4Y2HZB7"/>
<protein>
    <submittedName>
        <fullName evidence="2">Uncharacterized protein</fullName>
    </submittedName>
</protein>
<feature type="region of interest" description="Disordered" evidence="1">
    <location>
        <begin position="150"/>
        <end position="184"/>
    </location>
</feature>
<feature type="compositionally biased region" description="Polar residues" evidence="1">
    <location>
        <begin position="39"/>
        <end position="55"/>
    </location>
</feature>
<evidence type="ECO:0000256" key="1">
    <source>
        <dbReference type="SAM" id="MobiDB-lite"/>
    </source>
</evidence>
<organism evidence="2 3">
    <name type="scientific">Araneus ventricosus</name>
    <name type="common">Orbweaver spider</name>
    <name type="synonym">Epeira ventricosa</name>
    <dbReference type="NCBI Taxonomy" id="182803"/>
    <lineage>
        <taxon>Eukaryota</taxon>
        <taxon>Metazoa</taxon>
        <taxon>Ecdysozoa</taxon>
        <taxon>Arthropoda</taxon>
        <taxon>Chelicerata</taxon>
        <taxon>Arachnida</taxon>
        <taxon>Araneae</taxon>
        <taxon>Araneomorphae</taxon>
        <taxon>Entelegynae</taxon>
        <taxon>Araneoidea</taxon>
        <taxon>Araneidae</taxon>
        <taxon>Araneus</taxon>
    </lineage>
</organism>
<feature type="region of interest" description="Disordered" evidence="1">
    <location>
        <begin position="437"/>
        <end position="465"/>
    </location>
</feature>
<feature type="non-terminal residue" evidence="2">
    <location>
        <position position="465"/>
    </location>
</feature>
<dbReference type="Proteomes" id="UP000499080">
    <property type="component" value="Unassembled WGS sequence"/>
</dbReference>
<feature type="region of interest" description="Disordered" evidence="1">
    <location>
        <begin position="23"/>
        <end position="77"/>
    </location>
</feature>
<keyword evidence="3" id="KW-1185">Reference proteome</keyword>
<dbReference type="EMBL" id="BGPR01002265">
    <property type="protein sequence ID" value="GBM70673.1"/>
    <property type="molecule type" value="Genomic_DNA"/>
</dbReference>
<accession>A0A4Y2HZB7</accession>
<gene>
    <name evidence="2" type="ORF">AVEN_187340_1</name>
</gene>
<dbReference type="OrthoDB" id="6431297at2759"/>
<reference evidence="2 3" key="1">
    <citation type="journal article" date="2019" name="Sci. Rep.">
        <title>Orb-weaving spider Araneus ventricosus genome elucidates the spidroin gene catalogue.</title>
        <authorList>
            <person name="Kono N."/>
            <person name="Nakamura H."/>
            <person name="Ohtoshi R."/>
            <person name="Moran D.A.P."/>
            <person name="Shinohara A."/>
            <person name="Yoshida Y."/>
            <person name="Fujiwara M."/>
            <person name="Mori M."/>
            <person name="Tomita M."/>
            <person name="Arakawa K."/>
        </authorList>
    </citation>
    <scope>NUCLEOTIDE SEQUENCE [LARGE SCALE GENOMIC DNA]</scope>
</reference>
<comment type="caution">
    <text evidence="2">The sequence shown here is derived from an EMBL/GenBank/DDBJ whole genome shotgun (WGS) entry which is preliminary data.</text>
</comment>
<evidence type="ECO:0000313" key="2">
    <source>
        <dbReference type="EMBL" id="GBM70673.1"/>
    </source>
</evidence>
<sequence>MRKDTFHRRKNFVVHCMVQYSNSKENVSEGESSELLNGRNGSIYSPSSREGYSSQETKKEDKHLNISNSPFMVPDSENVQNGDIITKGEHFSQSEDSEDKRNVQLIDKLNDTVIKNDTQVPEFLPSFYDMQTHFDPDYWLQRNVSDGYDPKRTKKSKSIHKVGEVLKSSHSKSSGNFMNPTIGPLRTTEKSSVINKVDYLLERNMDNSHKRAGDVERNGLFHLEEQRSNRTESPSNSRFIYQDISFPPQLTQPAKVDVGYGFKYHPSTNAKLRSDSGERNDKDKIYQLKHLDNKKSSNHRGLQEFGEASITKSEEYLPVTLIEAEDRRKVTILKQKSVHSVSKEEEQETVNIHQNPVERLSEDDILAIETQSNNNDLLKPERQEKIEKREETIVLVEGTHIPGKNYGPEDDLFGYYTNSYDNLQPDSKNNQKLEITLSNGPSVQPSHKVRQNNHGDGFSSRYFVN</sequence>
<name>A0A4Y2HZB7_ARAVE</name>